<dbReference type="GO" id="GO:0052717">
    <property type="term" value="F:tRNA-specific adenosine-34 deaminase activity"/>
    <property type="evidence" value="ECO:0007669"/>
    <property type="project" value="UniProtKB-EC"/>
</dbReference>
<evidence type="ECO:0000259" key="3">
    <source>
        <dbReference type="PROSITE" id="PS51747"/>
    </source>
</evidence>
<sequence>MFLNIHFFMDQALALAKKASDLGEVPVGAVLVHNNKVVLENHNRMRQMRSPLAHAEFLLLQEAHQSFFQYNLSQCDLFVTLEPCGMCATAIALSRLNAVYFGAYDPKHGGIEHGTRVFDQKNHYFKPKIVLAGVRASICEKILNDFFFSLRF</sequence>
<dbReference type="GO" id="GO:0002100">
    <property type="term" value="P:tRNA wobble adenosine to inosine editing"/>
    <property type="evidence" value="ECO:0007669"/>
    <property type="project" value="InterPro"/>
</dbReference>
<dbReference type="SUPFAM" id="SSF53927">
    <property type="entry name" value="Cytidine deaminase-like"/>
    <property type="match status" value="1"/>
</dbReference>
<gene>
    <name evidence="4" type="ORF">P618_201112</name>
</gene>
<organism evidence="4 5">
    <name type="scientific">Holospora obtusa F1</name>
    <dbReference type="NCBI Taxonomy" id="1399147"/>
    <lineage>
        <taxon>Bacteria</taxon>
        <taxon>Pseudomonadati</taxon>
        <taxon>Pseudomonadota</taxon>
        <taxon>Alphaproteobacteria</taxon>
        <taxon>Holosporales</taxon>
        <taxon>Holosporaceae</taxon>
        <taxon>Holospora</taxon>
    </lineage>
</organism>
<reference evidence="4 5" key="1">
    <citation type="journal article" date="2014" name="FEMS Microbiol. Lett.">
        <title>Draft genome sequences of three Holospora species (Holospora obtusa, Holospora undulata, and Holospora elegans), endonuclear symbiotic bacteria of the ciliate Paramecium caudatum.</title>
        <authorList>
            <person name="Dohra H."/>
            <person name="Tanaka K."/>
            <person name="Suzuki T."/>
            <person name="Fujishima M."/>
            <person name="Suzuki H."/>
        </authorList>
    </citation>
    <scope>NUCLEOTIDE SEQUENCE [LARGE SCALE GENOMIC DNA]</scope>
    <source>
        <strain evidence="4 5">F1</strain>
    </source>
</reference>
<dbReference type="OrthoDB" id="9802676at2"/>
<evidence type="ECO:0000313" key="5">
    <source>
        <dbReference type="Proteomes" id="UP000019112"/>
    </source>
</evidence>
<dbReference type="InterPro" id="IPR016193">
    <property type="entry name" value="Cytidine_deaminase-like"/>
</dbReference>
<evidence type="ECO:0000313" key="4">
    <source>
        <dbReference type="EMBL" id="ETZ06707.1"/>
    </source>
</evidence>
<dbReference type="PROSITE" id="PS00903">
    <property type="entry name" value="CYT_DCMP_DEAMINASES_1"/>
    <property type="match status" value="1"/>
</dbReference>
<feature type="domain" description="CMP/dCMP-type deaminase" evidence="3">
    <location>
        <begin position="3"/>
        <end position="113"/>
    </location>
</feature>
<dbReference type="CDD" id="cd01285">
    <property type="entry name" value="nucleoside_deaminase"/>
    <property type="match status" value="1"/>
</dbReference>
<keyword evidence="5" id="KW-1185">Reference proteome</keyword>
<dbReference type="PANTHER" id="PTHR11079">
    <property type="entry name" value="CYTOSINE DEAMINASE FAMILY MEMBER"/>
    <property type="match status" value="1"/>
</dbReference>
<keyword evidence="2" id="KW-0862">Zinc</keyword>
<dbReference type="STRING" id="1399147.P618_201112"/>
<name>W6TS80_HOLOB</name>
<dbReference type="EMBL" id="AWTR02000088">
    <property type="protein sequence ID" value="ETZ06707.1"/>
    <property type="molecule type" value="Genomic_DNA"/>
</dbReference>
<evidence type="ECO:0000256" key="2">
    <source>
        <dbReference type="ARBA" id="ARBA00022833"/>
    </source>
</evidence>
<dbReference type="eggNOG" id="COG0590">
    <property type="taxonomic scope" value="Bacteria"/>
</dbReference>
<dbReference type="Proteomes" id="UP000019112">
    <property type="component" value="Unassembled WGS sequence"/>
</dbReference>
<dbReference type="InterPro" id="IPR016192">
    <property type="entry name" value="APOBEC/CMP_deaminase_Zn-bd"/>
</dbReference>
<proteinExistence type="predicted"/>
<dbReference type="Gene3D" id="3.40.140.10">
    <property type="entry name" value="Cytidine Deaminase, domain 2"/>
    <property type="match status" value="1"/>
</dbReference>
<dbReference type="RefSeq" id="WP_021827328.1">
    <property type="nucleotide sequence ID" value="NZ_AWTR02000088.1"/>
</dbReference>
<comment type="caution">
    <text evidence="4">The sequence shown here is derived from an EMBL/GenBank/DDBJ whole genome shotgun (WGS) entry which is preliminary data.</text>
</comment>
<evidence type="ECO:0000256" key="1">
    <source>
        <dbReference type="ARBA" id="ARBA00022723"/>
    </source>
</evidence>
<keyword evidence="1" id="KW-0479">Metal-binding</keyword>
<dbReference type="AlphaFoldDB" id="W6TS80"/>
<dbReference type="PROSITE" id="PS51747">
    <property type="entry name" value="CYT_DCMP_DEAMINASES_2"/>
    <property type="match status" value="1"/>
</dbReference>
<dbReference type="Pfam" id="PF14437">
    <property type="entry name" value="MafB19-deam"/>
    <property type="match status" value="1"/>
</dbReference>
<protein>
    <submittedName>
        <fullName evidence="4">tRNA-specific adenosine deaminase</fullName>
    </submittedName>
</protein>
<dbReference type="GO" id="GO:0008270">
    <property type="term" value="F:zinc ion binding"/>
    <property type="evidence" value="ECO:0007669"/>
    <property type="project" value="InterPro"/>
</dbReference>
<dbReference type="InterPro" id="IPR002125">
    <property type="entry name" value="CMP_dCMP_dom"/>
</dbReference>
<dbReference type="InterPro" id="IPR058535">
    <property type="entry name" value="MafB19-deam"/>
</dbReference>
<dbReference type="PANTHER" id="PTHR11079:SF179">
    <property type="entry name" value="TRNA(ADENINE(34)) DEAMINASE, CHLOROPLASTIC"/>
    <property type="match status" value="1"/>
</dbReference>
<accession>W6TS80</accession>